<keyword evidence="1" id="KW-0812">Transmembrane</keyword>
<dbReference type="Proteomes" id="UP000050277">
    <property type="component" value="Unassembled WGS sequence"/>
</dbReference>
<sequence>MRFDRSWIPAILAVVGLFVIRNQVWTMPNLIRVGLVFVGCGFLLWVAWQIWQNRQGSTRFSNSSQVQYWRGQRIEIKPTQSRSSSLRLEPQTIAIIALYGLTGLTGILGALLKLGRFGL</sequence>
<proteinExistence type="predicted"/>
<keyword evidence="1" id="KW-0472">Membrane</keyword>
<keyword evidence="1" id="KW-1133">Transmembrane helix</keyword>
<feature type="transmembrane region" description="Helical" evidence="1">
    <location>
        <begin position="7"/>
        <end position="24"/>
    </location>
</feature>
<protein>
    <submittedName>
        <fullName evidence="2">Uncharacterized protein</fullName>
    </submittedName>
</protein>
<dbReference type="OrthoDB" id="162328at2"/>
<name>A0A0P6YKP8_9CHLR</name>
<evidence type="ECO:0000313" key="3">
    <source>
        <dbReference type="Proteomes" id="UP000050277"/>
    </source>
</evidence>
<comment type="caution">
    <text evidence="2">The sequence shown here is derived from an EMBL/GenBank/DDBJ whole genome shotgun (WGS) entry which is preliminary data.</text>
</comment>
<feature type="transmembrane region" description="Helical" evidence="1">
    <location>
        <begin position="30"/>
        <end position="51"/>
    </location>
</feature>
<organism evidence="2 3">
    <name type="scientific">Herpetosiphon geysericola</name>
    <dbReference type="NCBI Taxonomy" id="70996"/>
    <lineage>
        <taxon>Bacteria</taxon>
        <taxon>Bacillati</taxon>
        <taxon>Chloroflexota</taxon>
        <taxon>Chloroflexia</taxon>
        <taxon>Herpetosiphonales</taxon>
        <taxon>Herpetosiphonaceae</taxon>
        <taxon>Herpetosiphon</taxon>
    </lineage>
</organism>
<accession>A0A0P6YKP8</accession>
<evidence type="ECO:0000313" key="2">
    <source>
        <dbReference type="EMBL" id="KPL91209.1"/>
    </source>
</evidence>
<dbReference type="AlphaFoldDB" id="A0A0P6YKP8"/>
<gene>
    <name evidence="2" type="ORF">SE18_03450</name>
</gene>
<evidence type="ECO:0000256" key="1">
    <source>
        <dbReference type="SAM" id="Phobius"/>
    </source>
</evidence>
<dbReference type="EMBL" id="LGKP01000007">
    <property type="protein sequence ID" value="KPL91209.1"/>
    <property type="molecule type" value="Genomic_DNA"/>
</dbReference>
<dbReference type="STRING" id="70996.SE18_03450"/>
<reference evidence="2 3" key="1">
    <citation type="submission" date="2015-07" db="EMBL/GenBank/DDBJ databases">
        <title>Whole genome sequence of Herpetosiphon geysericola DSM 7119.</title>
        <authorList>
            <person name="Hemp J."/>
            <person name="Ward L.M."/>
            <person name="Pace L.A."/>
            <person name="Fischer W.W."/>
        </authorList>
    </citation>
    <scope>NUCLEOTIDE SEQUENCE [LARGE SCALE GENOMIC DNA]</scope>
    <source>
        <strain evidence="2 3">DSM 7119</strain>
    </source>
</reference>
<dbReference type="RefSeq" id="WP_054533023.1">
    <property type="nucleotide sequence ID" value="NZ_LGKP01000007.1"/>
</dbReference>
<feature type="transmembrane region" description="Helical" evidence="1">
    <location>
        <begin position="92"/>
        <end position="112"/>
    </location>
</feature>
<keyword evidence="3" id="KW-1185">Reference proteome</keyword>